<name>A0A0N8UHX3_VIBMT</name>
<dbReference type="PROSITE" id="PS00356">
    <property type="entry name" value="HTH_LACI_1"/>
    <property type="match status" value="1"/>
</dbReference>
<dbReference type="GO" id="GO:0003700">
    <property type="term" value="F:DNA-binding transcription factor activity"/>
    <property type="evidence" value="ECO:0007669"/>
    <property type="project" value="TreeGrafter"/>
</dbReference>
<keyword evidence="3" id="KW-0804">Transcription</keyword>
<dbReference type="CDD" id="cd06270">
    <property type="entry name" value="PBP1_GalS-like"/>
    <property type="match status" value="1"/>
</dbReference>
<evidence type="ECO:0000313" key="5">
    <source>
        <dbReference type="EMBL" id="KQA23994.1"/>
    </source>
</evidence>
<evidence type="ECO:0000259" key="4">
    <source>
        <dbReference type="PROSITE" id="PS50932"/>
    </source>
</evidence>
<evidence type="ECO:0000256" key="3">
    <source>
        <dbReference type="ARBA" id="ARBA00023163"/>
    </source>
</evidence>
<feature type="domain" description="HTH lacI-type" evidence="4">
    <location>
        <begin position="2"/>
        <end position="56"/>
    </location>
</feature>
<dbReference type="EMBL" id="LCUF01000005">
    <property type="protein sequence ID" value="KQA23994.1"/>
    <property type="molecule type" value="Genomic_DNA"/>
</dbReference>
<sequence>MATIKDVAREAGVSVATVSRVINKSPKASQASIDSVSIAMHKLGYRPNAAARALVNQSTNTIGVLVSDVSDPFFGTLVKAVDTVAHREGKHLLIGNGYHRAEEERRALELLINSRCDALVIHSKALPDEELIEYANEVKTLVLINRHIPQLADRCISLDNQKGSLFTQPIFLIRQGHRNIACISSSHQIEDADQRIAGYQQALDEHGITLSSSYIEKASPDSEGGEQAMTNLLVKSLPFSAVVTYNDNMAAGALLVLEENGHSVPEQVSVIGFDDALISRYLRPRLTTVRYPIQLMAEKATQLALALATDAPRENDPMIFSPTIVRRDSVAQKREP</sequence>
<dbReference type="SUPFAM" id="SSF47413">
    <property type="entry name" value="lambda repressor-like DNA-binding domains"/>
    <property type="match status" value="1"/>
</dbReference>
<proteinExistence type="predicted"/>
<comment type="caution">
    <text evidence="5">The sequence shown here is derived from an EMBL/GenBank/DDBJ whole genome shotgun (WGS) entry which is preliminary data.</text>
</comment>
<evidence type="ECO:0000256" key="2">
    <source>
        <dbReference type="ARBA" id="ARBA00023125"/>
    </source>
</evidence>
<dbReference type="Proteomes" id="UP000053724">
    <property type="component" value="Unassembled WGS sequence"/>
</dbReference>
<dbReference type="Gene3D" id="3.40.50.2300">
    <property type="match status" value="2"/>
</dbReference>
<dbReference type="CDD" id="cd01392">
    <property type="entry name" value="HTH_LacI"/>
    <property type="match status" value="1"/>
</dbReference>
<dbReference type="Pfam" id="PF00356">
    <property type="entry name" value="LacI"/>
    <property type="match status" value="1"/>
</dbReference>
<dbReference type="InterPro" id="IPR010982">
    <property type="entry name" value="Lambda_DNA-bd_dom_sf"/>
</dbReference>
<keyword evidence="2" id="KW-0238">DNA-binding</keyword>
<reference evidence="5 6" key="1">
    <citation type="journal article" date="2015" name="Genome Biol. Evol.">
        <title>The Dynamics of Genetic Interactions between Vibrio metoecus and Vibrio cholerae, Two Close Relatives Co-Occurring in the Environment.</title>
        <authorList>
            <person name="Orata F.D."/>
            <person name="Kirchberger P.C."/>
            <person name="Meheust R."/>
            <person name="Barlow E.J."/>
            <person name="Tarr C.L."/>
            <person name="Boucher Y."/>
        </authorList>
    </citation>
    <scope>NUCLEOTIDE SEQUENCE [LARGE SCALE GENOMIC DNA]</scope>
    <source>
        <strain evidence="5 6">08-2459</strain>
    </source>
</reference>
<dbReference type="SMART" id="SM00354">
    <property type="entry name" value="HTH_LACI"/>
    <property type="match status" value="1"/>
</dbReference>
<keyword evidence="1" id="KW-0805">Transcription regulation</keyword>
<evidence type="ECO:0000313" key="6">
    <source>
        <dbReference type="Proteomes" id="UP000053724"/>
    </source>
</evidence>
<organism evidence="5 6">
    <name type="scientific">Vibrio metoecus</name>
    <dbReference type="NCBI Taxonomy" id="1481663"/>
    <lineage>
        <taxon>Bacteria</taxon>
        <taxon>Pseudomonadati</taxon>
        <taxon>Pseudomonadota</taxon>
        <taxon>Gammaproteobacteria</taxon>
        <taxon>Vibrionales</taxon>
        <taxon>Vibrionaceae</taxon>
        <taxon>Vibrio</taxon>
    </lineage>
</organism>
<dbReference type="Gene3D" id="1.10.260.40">
    <property type="entry name" value="lambda repressor-like DNA-binding domains"/>
    <property type="match status" value="1"/>
</dbReference>
<dbReference type="Pfam" id="PF13377">
    <property type="entry name" value="Peripla_BP_3"/>
    <property type="match status" value="1"/>
</dbReference>
<dbReference type="PRINTS" id="PR00036">
    <property type="entry name" value="HTHLACI"/>
</dbReference>
<dbReference type="GO" id="GO:0000976">
    <property type="term" value="F:transcription cis-regulatory region binding"/>
    <property type="evidence" value="ECO:0007669"/>
    <property type="project" value="TreeGrafter"/>
</dbReference>
<dbReference type="InterPro" id="IPR046335">
    <property type="entry name" value="LacI/GalR-like_sensor"/>
</dbReference>
<dbReference type="PATRIC" id="fig|1481663.8.peg.4112"/>
<dbReference type="PROSITE" id="PS50932">
    <property type="entry name" value="HTH_LACI_2"/>
    <property type="match status" value="1"/>
</dbReference>
<accession>A0A0N8UHX3</accession>
<dbReference type="PANTHER" id="PTHR30146:SF98">
    <property type="entry name" value="HTH-TYPE TRANSCRIPTIONAL REGULATOR GALR"/>
    <property type="match status" value="1"/>
</dbReference>
<gene>
    <name evidence="5" type="ORF">AAY55_05950</name>
</gene>
<dbReference type="SUPFAM" id="SSF53822">
    <property type="entry name" value="Periplasmic binding protein-like I"/>
    <property type="match status" value="1"/>
</dbReference>
<dbReference type="InterPro" id="IPR000843">
    <property type="entry name" value="HTH_LacI"/>
</dbReference>
<evidence type="ECO:0000256" key="1">
    <source>
        <dbReference type="ARBA" id="ARBA00023015"/>
    </source>
</evidence>
<protein>
    <submittedName>
        <fullName evidence="5">Transcriptional regulator</fullName>
    </submittedName>
</protein>
<dbReference type="InterPro" id="IPR028082">
    <property type="entry name" value="Peripla_BP_I"/>
</dbReference>
<dbReference type="PANTHER" id="PTHR30146">
    <property type="entry name" value="LACI-RELATED TRANSCRIPTIONAL REPRESSOR"/>
    <property type="match status" value="1"/>
</dbReference>
<dbReference type="AlphaFoldDB" id="A0A0N8UHX3"/>